<evidence type="ECO:0000256" key="1">
    <source>
        <dbReference type="ARBA" id="ARBA00023015"/>
    </source>
</evidence>
<dbReference type="SMART" id="SM01012">
    <property type="entry name" value="ANTAR"/>
    <property type="match status" value="1"/>
</dbReference>
<proteinExistence type="predicted"/>
<dbReference type="PIRSF" id="PIRSF036625">
    <property type="entry name" value="GAF_ANTAR"/>
    <property type="match status" value="1"/>
</dbReference>
<dbReference type="Pfam" id="PF13185">
    <property type="entry name" value="GAF_2"/>
    <property type="match status" value="1"/>
</dbReference>
<dbReference type="PROSITE" id="PS50921">
    <property type="entry name" value="ANTAR"/>
    <property type="match status" value="1"/>
</dbReference>
<keyword evidence="2" id="KW-0804">Transcription</keyword>
<dbReference type="InterPro" id="IPR005561">
    <property type="entry name" value="ANTAR"/>
</dbReference>
<keyword evidence="5" id="KW-1185">Reference proteome</keyword>
<dbReference type="RefSeq" id="WP_129989300.1">
    <property type="nucleotide sequence ID" value="NZ_SDPU01000035.1"/>
</dbReference>
<evidence type="ECO:0000313" key="5">
    <source>
        <dbReference type="Proteomes" id="UP000291189"/>
    </source>
</evidence>
<dbReference type="SMART" id="SM00065">
    <property type="entry name" value="GAF"/>
    <property type="match status" value="1"/>
</dbReference>
<keyword evidence="1" id="KW-0805">Transcription regulation</keyword>
<evidence type="ECO:0000259" key="3">
    <source>
        <dbReference type="PROSITE" id="PS50921"/>
    </source>
</evidence>
<dbReference type="Proteomes" id="UP000291189">
    <property type="component" value="Unassembled WGS sequence"/>
</dbReference>
<dbReference type="EMBL" id="SDPU01000035">
    <property type="protein sequence ID" value="RYU09535.1"/>
    <property type="molecule type" value="Genomic_DNA"/>
</dbReference>
<dbReference type="Gene3D" id="3.30.450.40">
    <property type="match status" value="1"/>
</dbReference>
<dbReference type="InterPro" id="IPR003018">
    <property type="entry name" value="GAF"/>
</dbReference>
<gene>
    <name evidence="4" type="ORF">ETU37_21035</name>
</gene>
<dbReference type="InterPro" id="IPR029016">
    <property type="entry name" value="GAF-like_dom_sf"/>
</dbReference>
<evidence type="ECO:0000256" key="2">
    <source>
        <dbReference type="ARBA" id="ARBA00023163"/>
    </source>
</evidence>
<protein>
    <submittedName>
        <fullName evidence="4">ANTAR domain-containing protein</fullName>
    </submittedName>
</protein>
<sequence length="239" mass="25973">MSTQDRAALLADMAGELKRAPDDEVTAKTMVARTLDLLPRSDAVSLTVRGRHGRFATLGATDERAERADALQYDTGEGPCLSAVEQADWFRSGDVSVDARWPTWGPRVAAEVGVRSLLSVRLMGDEDALGALNVYGVEPGLFTDPDDIDLLLLFATHAAIALSAAREIAGLQTAVHTRHVIGLSQGILMERYDLSADQAFALLRRYSNDLNVKLHDVAHELATHRELPDLPGARRPEPD</sequence>
<evidence type="ECO:0000313" key="4">
    <source>
        <dbReference type="EMBL" id="RYU09535.1"/>
    </source>
</evidence>
<dbReference type="InterPro" id="IPR036388">
    <property type="entry name" value="WH-like_DNA-bd_sf"/>
</dbReference>
<dbReference type="AlphaFoldDB" id="A0A4Q5IXB2"/>
<dbReference type="Pfam" id="PF03861">
    <property type="entry name" value="ANTAR"/>
    <property type="match status" value="1"/>
</dbReference>
<dbReference type="GO" id="GO:0003723">
    <property type="term" value="F:RNA binding"/>
    <property type="evidence" value="ECO:0007669"/>
    <property type="project" value="InterPro"/>
</dbReference>
<name>A0A4Q5IXB2_9ACTN</name>
<organism evidence="4 5">
    <name type="scientific">Nocardioides iriomotensis</name>
    <dbReference type="NCBI Taxonomy" id="715784"/>
    <lineage>
        <taxon>Bacteria</taxon>
        <taxon>Bacillati</taxon>
        <taxon>Actinomycetota</taxon>
        <taxon>Actinomycetes</taxon>
        <taxon>Propionibacteriales</taxon>
        <taxon>Nocardioidaceae</taxon>
        <taxon>Nocardioides</taxon>
    </lineage>
</organism>
<dbReference type="OrthoDB" id="7466251at2"/>
<reference evidence="4 5" key="1">
    <citation type="submission" date="2019-01" db="EMBL/GenBank/DDBJ databases">
        <title>Nocardioides guangzhouensis sp. nov., an actinobacterium isolated from soil.</title>
        <authorList>
            <person name="Fu Y."/>
            <person name="Cai Y."/>
            <person name="Lin Z."/>
            <person name="Chen P."/>
        </authorList>
    </citation>
    <scope>NUCLEOTIDE SEQUENCE [LARGE SCALE GENOMIC DNA]</scope>
    <source>
        <strain evidence="4 5">NBRC 105384</strain>
    </source>
</reference>
<accession>A0A4Q5IXB2</accession>
<dbReference type="SUPFAM" id="SSF55781">
    <property type="entry name" value="GAF domain-like"/>
    <property type="match status" value="1"/>
</dbReference>
<feature type="domain" description="ANTAR" evidence="3">
    <location>
        <begin position="161"/>
        <end position="222"/>
    </location>
</feature>
<dbReference type="InterPro" id="IPR012074">
    <property type="entry name" value="GAF_ANTAR"/>
</dbReference>
<dbReference type="Gene3D" id="1.10.10.10">
    <property type="entry name" value="Winged helix-like DNA-binding domain superfamily/Winged helix DNA-binding domain"/>
    <property type="match status" value="1"/>
</dbReference>
<comment type="caution">
    <text evidence="4">The sequence shown here is derived from an EMBL/GenBank/DDBJ whole genome shotgun (WGS) entry which is preliminary data.</text>
</comment>